<evidence type="ECO:0000256" key="10">
    <source>
        <dbReference type="ARBA" id="ARBA00022759"/>
    </source>
</evidence>
<accession>A0A229VXG9</accession>
<evidence type="ECO:0000256" key="11">
    <source>
        <dbReference type="ARBA" id="ARBA00022801"/>
    </source>
</evidence>
<dbReference type="GO" id="GO:0005737">
    <property type="term" value="C:cytoplasm"/>
    <property type="evidence" value="ECO:0007669"/>
    <property type="project" value="UniProtKB-SubCell"/>
</dbReference>
<keyword evidence="7" id="KW-0963">Cytoplasm</keyword>
<sequence length="274" mass="29219">MATVVPRLAPTLDREKALARKRYSLIVGFDEVGRGSLAGPAMVGAAALLTRDVDDWTVPTGVADSKMLTEVRRQSLLEPLKAWSAAWAVGSVSAREIDEWGIVYALGVAAVRALNEIETMLITGDHTDLGVGTAVAKAVSRQGISPAWHGTIGDIGGEEPDVRIKADELRVAGILDGPNDYITPVVNSFDAPELLKPIAMTTVVKGDRQCASVAAAAVIAKVTRDHLIEDLAAAHPEYEAYGWASNKGYGSVPHRAAIAKHGPTEYHRTTWHLC</sequence>
<evidence type="ECO:0000256" key="5">
    <source>
        <dbReference type="ARBA" id="ARBA00004496"/>
    </source>
</evidence>
<comment type="cofactor">
    <cofactor evidence="3">
        <name>Mg(2+)</name>
        <dbReference type="ChEBI" id="CHEBI:18420"/>
    </cofactor>
</comment>
<dbReference type="GO" id="GO:0046872">
    <property type="term" value="F:metal ion binding"/>
    <property type="evidence" value="ECO:0007669"/>
    <property type="project" value="UniProtKB-KW"/>
</dbReference>
<dbReference type="GO" id="GO:0006298">
    <property type="term" value="P:mismatch repair"/>
    <property type="evidence" value="ECO:0007669"/>
    <property type="project" value="TreeGrafter"/>
</dbReference>
<dbReference type="Pfam" id="PF01351">
    <property type="entry name" value="RNase_HII"/>
    <property type="match status" value="2"/>
</dbReference>
<dbReference type="GO" id="GO:0043137">
    <property type="term" value="P:DNA replication, removal of RNA primer"/>
    <property type="evidence" value="ECO:0007669"/>
    <property type="project" value="TreeGrafter"/>
</dbReference>
<evidence type="ECO:0000256" key="13">
    <source>
        <dbReference type="PROSITE-ProRule" id="PRU01319"/>
    </source>
</evidence>
<keyword evidence="8 14" id="KW-0540">Nuclease</keyword>
<keyword evidence="10 14" id="KW-0255">Endonuclease</keyword>
<evidence type="ECO:0000256" key="12">
    <source>
        <dbReference type="ARBA" id="ARBA00023211"/>
    </source>
</evidence>
<dbReference type="PROSITE" id="PS51975">
    <property type="entry name" value="RNASE_H_2"/>
    <property type="match status" value="1"/>
</dbReference>
<comment type="function">
    <text evidence="4 14">Endonuclease that specifically degrades the RNA of RNA-DNA hybrids.</text>
</comment>
<gene>
    <name evidence="16" type="ORF">Tam10B_1427</name>
</gene>
<feature type="domain" description="RNase H type-2" evidence="15">
    <location>
        <begin position="24"/>
        <end position="274"/>
    </location>
</feature>
<keyword evidence="11 14" id="KW-0378">Hydrolase</keyword>
<dbReference type="PANTHER" id="PTHR10954:SF18">
    <property type="entry name" value="RIBONUCLEASE HII"/>
    <property type="match status" value="1"/>
</dbReference>
<dbReference type="OrthoDB" id="9803420at2"/>
<dbReference type="GO" id="GO:0004523">
    <property type="term" value="F:RNA-DNA hybrid ribonuclease activity"/>
    <property type="evidence" value="ECO:0007669"/>
    <property type="project" value="UniProtKB-EC"/>
</dbReference>
<dbReference type="CDD" id="cd07182">
    <property type="entry name" value="RNase_HII_bacteria_HII_like"/>
    <property type="match status" value="1"/>
</dbReference>
<dbReference type="RefSeq" id="WP_093960578.1">
    <property type="nucleotide sequence ID" value="NZ_NEWD01000018.1"/>
</dbReference>
<evidence type="ECO:0000256" key="1">
    <source>
        <dbReference type="ARBA" id="ARBA00000077"/>
    </source>
</evidence>
<proteinExistence type="inferred from homology"/>
<evidence type="ECO:0000259" key="15">
    <source>
        <dbReference type="PROSITE" id="PS51975"/>
    </source>
</evidence>
<evidence type="ECO:0000256" key="14">
    <source>
        <dbReference type="RuleBase" id="RU003515"/>
    </source>
</evidence>
<dbReference type="GO" id="GO:0003723">
    <property type="term" value="F:RNA binding"/>
    <property type="evidence" value="ECO:0007669"/>
    <property type="project" value="UniProtKB-UniRule"/>
</dbReference>
<evidence type="ECO:0000256" key="4">
    <source>
        <dbReference type="ARBA" id="ARBA00004065"/>
    </source>
</evidence>
<evidence type="ECO:0000256" key="6">
    <source>
        <dbReference type="ARBA" id="ARBA00007383"/>
    </source>
</evidence>
<protein>
    <recommendedName>
        <fullName evidence="14">Ribonuclease</fullName>
        <ecNumber evidence="14">3.1.26.4</ecNumber>
    </recommendedName>
</protein>
<dbReference type="Proteomes" id="UP000215433">
    <property type="component" value="Unassembled WGS sequence"/>
</dbReference>
<name>A0A229VXG9_9BIFI</name>
<evidence type="ECO:0000313" key="17">
    <source>
        <dbReference type="Proteomes" id="UP000215433"/>
    </source>
</evidence>
<dbReference type="PANTHER" id="PTHR10954">
    <property type="entry name" value="RIBONUCLEASE H2 SUBUNIT A"/>
    <property type="match status" value="1"/>
</dbReference>
<dbReference type="EC" id="3.1.26.4" evidence="14"/>
<dbReference type="AlphaFoldDB" id="A0A229VXG9"/>
<evidence type="ECO:0000256" key="7">
    <source>
        <dbReference type="ARBA" id="ARBA00022490"/>
    </source>
</evidence>
<comment type="catalytic activity">
    <reaction evidence="1 14">
        <text>Endonucleolytic cleavage to 5'-phosphomonoester.</text>
        <dbReference type="EC" id="3.1.26.4"/>
    </reaction>
</comment>
<dbReference type="InterPro" id="IPR024567">
    <property type="entry name" value="RNase_HII/HIII_dom"/>
</dbReference>
<comment type="caution">
    <text evidence="16">The sequence shown here is derived from an EMBL/GenBank/DDBJ whole genome shotgun (WGS) entry which is preliminary data.</text>
</comment>
<dbReference type="InterPro" id="IPR036397">
    <property type="entry name" value="RNaseH_sf"/>
</dbReference>
<dbReference type="NCBIfam" id="NF000595">
    <property type="entry name" value="PRK00015.1-3"/>
    <property type="match status" value="1"/>
</dbReference>
<dbReference type="Gene3D" id="3.30.420.10">
    <property type="entry name" value="Ribonuclease H-like superfamily/Ribonuclease H"/>
    <property type="match status" value="2"/>
</dbReference>
<dbReference type="SUPFAM" id="SSF53098">
    <property type="entry name" value="Ribonuclease H-like"/>
    <property type="match status" value="1"/>
</dbReference>
<evidence type="ECO:0000256" key="2">
    <source>
        <dbReference type="ARBA" id="ARBA00001936"/>
    </source>
</evidence>
<comment type="caution">
    <text evidence="13">Lacks conserved residue(s) required for the propagation of feature annotation.</text>
</comment>
<dbReference type="InterPro" id="IPR022898">
    <property type="entry name" value="RNase_HII"/>
</dbReference>
<dbReference type="GO" id="GO:0032299">
    <property type="term" value="C:ribonuclease H2 complex"/>
    <property type="evidence" value="ECO:0007669"/>
    <property type="project" value="TreeGrafter"/>
</dbReference>
<dbReference type="InterPro" id="IPR001352">
    <property type="entry name" value="RNase_HII/HIII"/>
</dbReference>
<reference evidence="16 17" key="1">
    <citation type="submission" date="2017-05" db="EMBL/GenBank/DDBJ databases">
        <title>Bifidobacterium vansinderenii sp. nov.</title>
        <authorList>
            <person name="Lugli G.A."/>
            <person name="Duranti S."/>
            <person name="Mangifesta M."/>
        </authorList>
    </citation>
    <scope>NUCLEOTIDE SEQUENCE [LARGE SCALE GENOMIC DNA]</scope>
    <source>
        <strain evidence="16 17">Tam10B</strain>
    </source>
</reference>
<comment type="cofactor">
    <cofactor evidence="2">
        <name>Mn(2+)</name>
        <dbReference type="ChEBI" id="CHEBI:29035"/>
    </cofactor>
</comment>
<comment type="similarity">
    <text evidence="6 14">Belongs to the RNase HII family.</text>
</comment>
<keyword evidence="9" id="KW-0479">Metal-binding</keyword>
<keyword evidence="12" id="KW-0464">Manganese</keyword>
<comment type="subcellular location">
    <subcellularLocation>
        <location evidence="5">Cytoplasm</location>
    </subcellularLocation>
</comment>
<evidence type="ECO:0000256" key="9">
    <source>
        <dbReference type="ARBA" id="ARBA00022723"/>
    </source>
</evidence>
<evidence type="ECO:0000256" key="3">
    <source>
        <dbReference type="ARBA" id="ARBA00001946"/>
    </source>
</evidence>
<organism evidence="16 17">
    <name type="scientific">Bifidobacterium vansinderenii</name>
    <dbReference type="NCBI Taxonomy" id="1984871"/>
    <lineage>
        <taxon>Bacteria</taxon>
        <taxon>Bacillati</taxon>
        <taxon>Actinomycetota</taxon>
        <taxon>Actinomycetes</taxon>
        <taxon>Bifidobacteriales</taxon>
        <taxon>Bifidobacteriaceae</taxon>
        <taxon>Bifidobacterium</taxon>
    </lineage>
</organism>
<dbReference type="InterPro" id="IPR012337">
    <property type="entry name" value="RNaseH-like_sf"/>
</dbReference>
<dbReference type="EMBL" id="NEWD01000018">
    <property type="protein sequence ID" value="OXN00324.1"/>
    <property type="molecule type" value="Genomic_DNA"/>
</dbReference>
<keyword evidence="17" id="KW-1185">Reference proteome</keyword>
<evidence type="ECO:0000313" key="16">
    <source>
        <dbReference type="EMBL" id="OXN00324.1"/>
    </source>
</evidence>
<evidence type="ECO:0000256" key="8">
    <source>
        <dbReference type="ARBA" id="ARBA00022722"/>
    </source>
</evidence>